<reference evidence="1 2" key="1">
    <citation type="submission" date="2023-03" db="EMBL/GenBank/DDBJ databases">
        <title>High recombination rates correlate with genetic variation in Cardiocondyla obscurior ants.</title>
        <authorList>
            <person name="Errbii M."/>
        </authorList>
    </citation>
    <scope>NUCLEOTIDE SEQUENCE [LARGE SCALE GENOMIC DNA]</scope>
    <source>
        <strain evidence="1">Alpha-2009</strain>
        <tissue evidence="1">Whole body</tissue>
    </source>
</reference>
<accession>A0AAW2FGL0</accession>
<keyword evidence="2" id="KW-1185">Reference proteome</keyword>
<dbReference type="Proteomes" id="UP001430953">
    <property type="component" value="Unassembled WGS sequence"/>
</dbReference>
<protein>
    <submittedName>
        <fullName evidence="1">Uncharacterized protein</fullName>
    </submittedName>
</protein>
<evidence type="ECO:0000313" key="1">
    <source>
        <dbReference type="EMBL" id="KAL0114602.1"/>
    </source>
</evidence>
<sequence>MAHIVRRKKIFFSILVPIFQFQIFDAKNKYRDIASEHPNFFISAIRIGVNFFFFYTRESQIDCAAKRNGFRCERYGISDFAHNAGWPIKAHRDSLVFFLLECSLSWSRPNSYAGLEMFFAAIADFLKICRFNIVPSTTENCLTRCIKCWMDQKQ</sequence>
<dbReference type="EMBL" id="JADYXP020000011">
    <property type="protein sequence ID" value="KAL0114602.1"/>
    <property type="molecule type" value="Genomic_DNA"/>
</dbReference>
<comment type="caution">
    <text evidence="1">The sequence shown here is derived from an EMBL/GenBank/DDBJ whole genome shotgun (WGS) entry which is preliminary data.</text>
</comment>
<organism evidence="1 2">
    <name type="scientific">Cardiocondyla obscurior</name>
    <dbReference type="NCBI Taxonomy" id="286306"/>
    <lineage>
        <taxon>Eukaryota</taxon>
        <taxon>Metazoa</taxon>
        <taxon>Ecdysozoa</taxon>
        <taxon>Arthropoda</taxon>
        <taxon>Hexapoda</taxon>
        <taxon>Insecta</taxon>
        <taxon>Pterygota</taxon>
        <taxon>Neoptera</taxon>
        <taxon>Endopterygota</taxon>
        <taxon>Hymenoptera</taxon>
        <taxon>Apocrita</taxon>
        <taxon>Aculeata</taxon>
        <taxon>Formicoidea</taxon>
        <taxon>Formicidae</taxon>
        <taxon>Myrmicinae</taxon>
        <taxon>Cardiocondyla</taxon>
    </lineage>
</organism>
<proteinExistence type="predicted"/>
<gene>
    <name evidence="1" type="ORF">PUN28_011717</name>
</gene>
<dbReference type="AlphaFoldDB" id="A0AAW2FGL0"/>
<name>A0AAW2FGL0_9HYME</name>
<evidence type="ECO:0000313" key="2">
    <source>
        <dbReference type="Proteomes" id="UP001430953"/>
    </source>
</evidence>